<proteinExistence type="predicted"/>
<dbReference type="RefSeq" id="WP_381187678.1">
    <property type="nucleotide sequence ID" value="NZ_JBHSFK010000084.1"/>
</dbReference>
<evidence type="ECO:0000259" key="1">
    <source>
        <dbReference type="Pfam" id="PF13471"/>
    </source>
</evidence>
<dbReference type="Pfam" id="PF13471">
    <property type="entry name" value="Transglut_core3"/>
    <property type="match status" value="1"/>
</dbReference>
<dbReference type="InterPro" id="IPR032708">
    <property type="entry name" value="McjB_C"/>
</dbReference>
<keyword evidence="3" id="KW-1185">Reference proteome</keyword>
<feature type="domain" description="Microcin J25-processing protein McjB C-terminal" evidence="1">
    <location>
        <begin position="130"/>
        <end position="210"/>
    </location>
</feature>
<gene>
    <name evidence="2" type="ORF">ACFPIH_55370</name>
</gene>
<comment type="caution">
    <text evidence="2">The sequence shown here is derived from an EMBL/GenBank/DDBJ whole genome shotgun (WGS) entry which is preliminary data.</text>
</comment>
<name>A0ABV9BBY5_9ACTN</name>
<organism evidence="2 3">
    <name type="scientific">Streptomyces vulcanius</name>
    <dbReference type="NCBI Taxonomy" id="1441876"/>
    <lineage>
        <taxon>Bacteria</taxon>
        <taxon>Bacillati</taxon>
        <taxon>Actinomycetota</taxon>
        <taxon>Actinomycetes</taxon>
        <taxon>Kitasatosporales</taxon>
        <taxon>Streptomycetaceae</taxon>
        <taxon>Streptomyces</taxon>
    </lineage>
</organism>
<dbReference type="Proteomes" id="UP001595839">
    <property type="component" value="Unassembled WGS sequence"/>
</dbReference>
<accession>A0ABV9BBY5</accession>
<evidence type="ECO:0000313" key="2">
    <source>
        <dbReference type="EMBL" id="MFC4508473.1"/>
    </source>
</evidence>
<dbReference type="InterPro" id="IPR053521">
    <property type="entry name" value="McjB-like"/>
</dbReference>
<reference evidence="3" key="1">
    <citation type="journal article" date="2019" name="Int. J. Syst. Evol. Microbiol.">
        <title>The Global Catalogue of Microorganisms (GCM) 10K type strain sequencing project: providing services to taxonomists for standard genome sequencing and annotation.</title>
        <authorList>
            <consortium name="The Broad Institute Genomics Platform"/>
            <consortium name="The Broad Institute Genome Sequencing Center for Infectious Disease"/>
            <person name="Wu L."/>
            <person name="Ma J."/>
        </authorList>
    </citation>
    <scope>NUCLEOTIDE SEQUENCE [LARGE SCALE GENOMIC DNA]</scope>
    <source>
        <strain evidence="3">CGMCC 4.7177</strain>
    </source>
</reference>
<dbReference type="EMBL" id="JBHSFK010000084">
    <property type="protein sequence ID" value="MFC4508473.1"/>
    <property type="molecule type" value="Genomic_DNA"/>
</dbReference>
<evidence type="ECO:0000313" key="3">
    <source>
        <dbReference type="Proteomes" id="UP001595839"/>
    </source>
</evidence>
<dbReference type="NCBIfam" id="NF033537">
    <property type="entry name" value="lasso_biosyn_B2"/>
    <property type="match status" value="1"/>
</dbReference>
<sequence length="241" mass="25615">MMRVPSGVHRAGLGEDAAAVLNARTGTWQWMNTATERIWSAALGETLPQLVQEMRAEGTPGNVETIVIGIVESLKQAGLLTDSGPGSAALPPPMPAVTAPATPGAEPGWAARVLARLGLVLALGMMRLPMRSRMRLLGCLRFLPPVSHAVAASAAAAVPVIRPAWWPGRIACLEVSLATVLTIALRGRRAHWIIGARRLPNEAHAWVWTDHGAFGLTGLDADDPRRPWTGVTSAPQIHSKE</sequence>
<protein>
    <submittedName>
        <fullName evidence="2">Lasso peptide biosynthesis B2 protein</fullName>
    </submittedName>
</protein>